<accession>A0A1Y3MKZ7</accession>
<sequence>MKKIILASILMIVIVGVAFSLKEVGTKSFEKEISFAVDSVEEIEINNEDWDVEFKNTESKKITITVEGKQKDKKNDPVTIKNDGEKIVVSQKEKKEGFWGGFSFGKNGTIYISIPKNGVGTIKLNNSSGDIKMNDITTKNIVFSNVSGSEKIVGLSAEKGMFTSKTGELSLKDSSLKELFVSSTTGDSYMTNVNGNNMKITSTDGEVSIKDIKEGKTLLVETKSGDIEVSYKEIPTSLKLTANSNSSDIAVNLNGFNKKTNTEKSKEGTIGDALNTLELLSKKGTININS</sequence>
<reference evidence="2 3" key="1">
    <citation type="submission" date="2017-02" db="EMBL/GenBank/DDBJ databases">
        <title>Bacillus pseudomycoides isolate FSL K6-0042.</title>
        <authorList>
            <person name="Kovac J."/>
        </authorList>
    </citation>
    <scope>NUCLEOTIDE SEQUENCE [LARGE SCALE GENOMIC DNA]</scope>
    <source>
        <strain evidence="2 3">FSL K6-0042</strain>
    </source>
</reference>
<name>A0A1Y3MKZ7_9BACI</name>
<gene>
    <name evidence="2" type="ORF">BW425_07210</name>
</gene>
<protein>
    <recommendedName>
        <fullName evidence="1">DUF4097 domain-containing protein</fullName>
    </recommendedName>
</protein>
<dbReference type="Proteomes" id="UP000195321">
    <property type="component" value="Unassembled WGS sequence"/>
</dbReference>
<evidence type="ECO:0000313" key="2">
    <source>
        <dbReference type="EMBL" id="OUM49561.1"/>
    </source>
</evidence>
<evidence type="ECO:0000259" key="1">
    <source>
        <dbReference type="Pfam" id="PF13349"/>
    </source>
</evidence>
<comment type="caution">
    <text evidence="2">The sequence shown here is derived from an EMBL/GenBank/DDBJ whole genome shotgun (WGS) entry which is preliminary data.</text>
</comment>
<organism evidence="2 3">
    <name type="scientific">Bacillus pseudomycoides</name>
    <dbReference type="NCBI Taxonomy" id="64104"/>
    <lineage>
        <taxon>Bacteria</taxon>
        <taxon>Bacillati</taxon>
        <taxon>Bacillota</taxon>
        <taxon>Bacilli</taxon>
        <taxon>Bacillales</taxon>
        <taxon>Bacillaceae</taxon>
        <taxon>Bacillus</taxon>
        <taxon>Bacillus cereus group</taxon>
    </lineage>
</organism>
<dbReference type="AlphaFoldDB" id="A0A1Y3MKZ7"/>
<evidence type="ECO:0000313" key="3">
    <source>
        <dbReference type="Proteomes" id="UP000195321"/>
    </source>
</evidence>
<proteinExistence type="predicted"/>
<dbReference type="RefSeq" id="WP_016116541.1">
    <property type="nucleotide sequence ID" value="NZ_CP189809.1"/>
</dbReference>
<dbReference type="Pfam" id="PF13349">
    <property type="entry name" value="DUF4097"/>
    <property type="match status" value="1"/>
</dbReference>
<feature type="domain" description="DUF4097" evidence="1">
    <location>
        <begin position="40"/>
        <end position="289"/>
    </location>
</feature>
<dbReference type="EMBL" id="MWPX01000005">
    <property type="protein sequence ID" value="OUM49561.1"/>
    <property type="molecule type" value="Genomic_DNA"/>
</dbReference>
<dbReference type="InterPro" id="IPR025164">
    <property type="entry name" value="Toastrack_DUF4097"/>
</dbReference>